<evidence type="ECO:0000256" key="3">
    <source>
        <dbReference type="ARBA" id="ARBA00022989"/>
    </source>
</evidence>
<keyword evidence="2 7" id="KW-0812">Transmembrane</keyword>
<evidence type="ECO:0000256" key="6">
    <source>
        <dbReference type="SAM" id="MobiDB-lite"/>
    </source>
</evidence>
<dbReference type="GO" id="GO:0016020">
    <property type="term" value="C:membrane"/>
    <property type="evidence" value="ECO:0007669"/>
    <property type="project" value="UniProtKB-SubCell"/>
</dbReference>
<dbReference type="OMA" id="LDFDMHF"/>
<evidence type="ECO:0000256" key="2">
    <source>
        <dbReference type="ARBA" id="ARBA00022692"/>
    </source>
</evidence>
<name>A0A2C9UGL1_MANES</name>
<gene>
    <name evidence="9" type="ORF">MANES_15G131400v8</name>
</gene>
<dbReference type="PROSITE" id="PS51775">
    <property type="entry name" value="GTD_BINDING"/>
    <property type="match status" value="1"/>
</dbReference>
<keyword evidence="5" id="KW-0175">Coiled coil</keyword>
<feature type="region of interest" description="Disordered" evidence="6">
    <location>
        <begin position="446"/>
        <end position="482"/>
    </location>
</feature>
<dbReference type="OrthoDB" id="1888939at2759"/>
<evidence type="ECO:0000259" key="8">
    <source>
        <dbReference type="PROSITE" id="PS51775"/>
    </source>
</evidence>
<dbReference type="STRING" id="3983.A0A2C9UGL1"/>
<proteinExistence type="predicted"/>
<dbReference type="Proteomes" id="UP000091857">
    <property type="component" value="Chromosome 15"/>
</dbReference>
<keyword evidence="4 7" id="KW-0472">Membrane</keyword>
<feature type="coiled-coil region" evidence="5">
    <location>
        <begin position="627"/>
        <end position="728"/>
    </location>
</feature>
<feature type="compositionally biased region" description="Low complexity" evidence="6">
    <location>
        <begin position="742"/>
        <end position="754"/>
    </location>
</feature>
<feature type="domain" description="GTD-binding" evidence="8">
    <location>
        <begin position="621"/>
        <end position="719"/>
    </location>
</feature>
<evidence type="ECO:0000313" key="9">
    <source>
        <dbReference type="EMBL" id="OAY29265.1"/>
    </source>
</evidence>
<comment type="subcellular location">
    <subcellularLocation>
        <location evidence="1">Membrane</location>
        <topology evidence="1">Single-pass membrane protein</topology>
    </subcellularLocation>
</comment>
<comment type="caution">
    <text evidence="9">The sequence shown here is derived from an EMBL/GenBank/DDBJ whole genome shotgun (WGS) entry which is preliminary data.</text>
</comment>
<feature type="compositionally biased region" description="Acidic residues" evidence="6">
    <location>
        <begin position="458"/>
        <end position="476"/>
    </location>
</feature>
<dbReference type="AlphaFoldDB" id="A0A2C9UGL1"/>
<protein>
    <recommendedName>
        <fullName evidence="8">GTD-binding domain-containing protein</fullName>
    </recommendedName>
</protein>
<accession>A0A2C9UGL1</accession>
<dbReference type="Pfam" id="PF04576">
    <property type="entry name" value="Zein-binding"/>
    <property type="match status" value="1"/>
</dbReference>
<organism evidence="9 10">
    <name type="scientific">Manihot esculenta</name>
    <name type="common">Cassava</name>
    <name type="synonym">Jatropha manihot</name>
    <dbReference type="NCBI Taxonomy" id="3983"/>
    <lineage>
        <taxon>Eukaryota</taxon>
        <taxon>Viridiplantae</taxon>
        <taxon>Streptophyta</taxon>
        <taxon>Embryophyta</taxon>
        <taxon>Tracheophyta</taxon>
        <taxon>Spermatophyta</taxon>
        <taxon>Magnoliopsida</taxon>
        <taxon>eudicotyledons</taxon>
        <taxon>Gunneridae</taxon>
        <taxon>Pentapetalae</taxon>
        <taxon>rosids</taxon>
        <taxon>fabids</taxon>
        <taxon>Malpighiales</taxon>
        <taxon>Euphorbiaceae</taxon>
        <taxon>Crotonoideae</taxon>
        <taxon>Manihoteae</taxon>
        <taxon>Manihot</taxon>
    </lineage>
</organism>
<dbReference type="InterPro" id="IPR007656">
    <property type="entry name" value="GTD-bd"/>
</dbReference>
<dbReference type="PANTHER" id="PTHR31448">
    <property type="entry name" value="MYOSIN-BINDING PROTEIN 2"/>
    <property type="match status" value="1"/>
</dbReference>
<dbReference type="PANTHER" id="PTHR31448:SF3">
    <property type="entry name" value="MYOSIN-BINDING PROTEIN 2"/>
    <property type="match status" value="1"/>
</dbReference>
<evidence type="ECO:0000256" key="4">
    <source>
        <dbReference type="ARBA" id="ARBA00023136"/>
    </source>
</evidence>
<keyword evidence="3 7" id="KW-1133">Transmembrane helix</keyword>
<sequence length="994" mass="113394">MAANKFATMLHRNTNKITLILVYAMLEWVLIVLLLLNSLFSYLIIKFADYFGLKRPCLWCSRLDHFFEPAKFQNSYRSLVCEDHAVEISKLGYCSNHRKLAEWQDMCEDCSSSPQAEFSNKFAFFPWMEKLRVFQDCGGDKVSENVEVISKCACCGVSLETKLSCADDYLMKPSWKDSEDTQKGNFILEAEAYDKIDEEDHSNRKRSGFVCDRCGGEQGIDKNRGVEDRNCEEKTEETFSCFVSSFDCKEMVADVSDKDQILIEKEQVSVQKDDLNVPAENPSCDQATMVQVGFREDISNEIQPQHLEFYIDRDACHLIPIELMDSNPVEKQMSDRNEKREEEIFGNEDFVLEFDKHVGTQYELLIEDRIDLHLKVPLLPIQESEEETMVAELESREETVVAELESREETAAAELESREFIENENSSGAQADCELLKQDFEQVAISPPSQTPASNGDDVQEESETPEEEIESESEEAPPMQSDEIEADISIGTEIPDHEPIEDFQSEEVPASCLSIAEDPSTTDANFHAYNEHGSKQGEGEAVEFRTITVETSEPLINSHLSLCSERNDIEEDKIPDTPTSVDSLHHLHKKLLFLERRESNTEESLDGSVISDIETGDGVLTVEKLKSALRAERKALSAVYAELEEERSASAVAANQTMAMINRLQEEKAAMQMEALQYQRMMEEQSEYDQEALQLLNEFMVKKEKERAELEKELEIYRKKVQDYEAKEKLMMLKRRKESSTRSGTSSASSSNAEDSDGLSVDLNHEGKEEDGFDNHNKTSDQNTPVDAVLYLEESLANFEEERLSILDQLKVLEEKLFTLSDEDEQLFEDIKPIEHLYKENGNGYNENLDHSSEANGVANGNHKEMNGKYHHQERKAFSAKAKRLLPLFDATDEETENGMQNGHAEEVDSVALEKSINKFEVESKKLAIEEEVDHVYERLQALEADREFLKHSITSLKKGDRGIELLQEILHHLRDLRSVELRARNMEDSSLQ</sequence>
<keyword evidence="10" id="KW-1185">Reference proteome</keyword>
<evidence type="ECO:0000256" key="7">
    <source>
        <dbReference type="SAM" id="Phobius"/>
    </source>
</evidence>
<feature type="compositionally biased region" description="Basic and acidic residues" evidence="6">
    <location>
        <begin position="764"/>
        <end position="780"/>
    </location>
</feature>
<feature type="region of interest" description="Disordered" evidence="6">
    <location>
        <begin position="733"/>
        <end position="783"/>
    </location>
</feature>
<evidence type="ECO:0000313" key="10">
    <source>
        <dbReference type="Proteomes" id="UP000091857"/>
    </source>
</evidence>
<reference evidence="10" key="1">
    <citation type="journal article" date="2016" name="Nat. Biotechnol.">
        <title>Sequencing wild and cultivated cassava and related species reveals extensive interspecific hybridization and genetic diversity.</title>
        <authorList>
            <person name="Bredeson J.V."/>
            <person name="Lyons J.B."/>
            <person name="Prochnik S.E."/>
            <person name="Wu G.A."/>
            <person name="Ha C.M."/>
            <person name="Edsinger-Gonzales E."/>
            <person name="Grimwood J."/>
            <person name="Schmutz J."/>
            <person name="Rabbi I.Y."/>
            <person name="Egesi C."/>
            <person name="Nauluvula P."/>
            <person name="Lebot V."/>
            <person name="Ndunguru J."/>
            <person name="Mkamilo G."/>
            <person name="Bart R.S."/>
            <person name="Setter T.L."/>
            <person name="Gleadow R.M."/>
            <person name="Kulakow P."/>
            <person name="Ferguson M.E."/>
            <person name="Rounsley S."/>
            <person name="Rokhsar D.S."/>
        </authorList>
    </citation>
    <scope>NUCLEOTIDE SEQUENCE [LARGE SCALE GENOMIC DNA]</scope>
    <source>
        <strain evidence="10">cv. AM560-2</strain>
    </source>
</reference>
<dbReference type="GO" id="GO:0080115">
    <property type="term" value="F:myosin XI tail binding"/>
    <property type="evidence" value="ECO:0007669"/>
    <property type="project" value="UniProtKB-ARBA"/>
</dbReference>
<feature type="transmembrane region" description="Helical" evidence="7">
    <location>
        <begin position="20"/>
        <end position="45"/>
    </location>
</feature>
<evidence type="ECO:0000256" key="1">
    <source>
        <dbReference type="ARBA" id="ARBA00004167"/>
    </source>
</evidence>
<dbReference type="InterPro" id="IPR039306">
    <property type="entry name" value="MYOB"/>
</dbReference>
<dbReference type="Gramene" id="Manes.15G131400.1.v8.1">
    <property type="protein sequence ID" value="Manes.15G131400.1.v8.1.CDS"/>
    <property type="gene ID" value="Manes.15G131400.v8.1"/>
</dbReference>
<dbReference type="EMBL" id="CM004401">
    <property type="protein sequence ID" value="OAY29265.1"/>
    <property type="molecule type" value="Genomic_DNA"/>
</dbReference>
<evidence type="ECO:0000256" key="5">
    <source>
        <dbReference type="SAM" id="Coils"/>
    </source>
</evidence>